<dbReference type="OrthoDB" id="4153865at2759"/>
<keyword evidence="3" id="KW-1185">Reference proteome</keyword>
<dbReference type="HOGENOM" id="CLU_178661_1_0_1"/>
<dbReference type="AlphaFoldDB" id="A0A0D2BYC7"/>
<dbReference type="VEuPathDB" id="FungiDB:PV07_09845"/>
<feature type="compositionally biased region" description="Polar residues" evidence="1">
    <location>
        <begin position="18"/>
        <end position="27"/>
    </location>
</feature>
<reference evidence="2 3" key="1">
    <citation type="submission" date="2015-01" db="EMBL/GenBank/DDBJ databases">
        <title>The Genome Sequence of Cladophialophora immunda CBS83496.</title>
        <authorList>
            <consortium name="The Broad Institute Genomics Platform"/>
            <person name="Cuomo C."/>
            <person name="de Hoog S."/>
            <person name="Gorbushina A."/>
            <person name="Stielow B."/>
            <person name="Teixiera M."/>
            <person name="Abouelleil A."/>
            <person name="Chapman S.B."/>
            <person name="Priest M."/>
            <person name="Young S.K."/>
            <person name="Wortman J."/>
            <person name="Nusbaum C."/>
            <person name="Birren B."/>
        </authorList>
    </citation>
    <scope>NUCLEOTIDE SEQUENCE [LARGE SCALE GENOMIC DNA]</scope>
    <source>
        <strain evidence="2 3">CBS 83496</strain>
    </source>
</reference>
<accession>A0A0D2BYC7</accession>
<feature type="region of interest" description="Disordered" evidence="1">
    <location>
        <begin position="1"/>
        <end position="34"/>
    </location>
</feature>
<organism evidence="2 3">
    <name type="scientific">Cladophialophora immunda</name>
    <dbReference type="NCBI Taxonomy" id="569365"/>
    <lineage>
        <taxon>Eukaryota</taxon>
        <taxon>Fungi</taxon>
        <taxon>Dikarya</taxon>
        <taxon>Ascomycota</taxon>
        <taxon>Pezizomycotina</taxon>
        <taxon>Eurotiomycetes</taxon>
        <taxon>Chaetothyriomycetidae</taxon>
        <taxon>Chaetothyriales</taxon>
        <taxon>Herpotrichiellaceae</taxon>
        <taxon>Cladophialophora</taxon>
    </lineage>
</organism>
<evidence type="ECO:0000313" key="2">
    <source>
        <dbReference type="EMBL" id="KIW24113.1"/>
    </source>
</evidence>
<gene>
    <name evidence="2" type="ORF">PV07_09845</name>
</gene>
<dbReference type="Proteomes" id="UP000054466">
    <property type="component" value="Unassembled WGS sequence"/>
</dbReference>
<dbReference type="GeneID" id="27349039"/>
<feature type="compositionally biased region" description="Polar residues" evidence="1">
    <location>
        <begin position="1"/>
        <end position="10"/>
    </location>
</feature>
<evidence type="ECO:0000313" key="3">
    <source>
        <dbReference type="Proteomes" id="UP000054466"/>
    </source>
</evidence>
<name>A0A0D2BYC7_9EURO</name>
<proteinExistence type="predicted"/>
<dbReference type="EMBL" id="KN847045">
    <property type="protein sequence ID" value="KIW24113.1"/>
    <property type="molecule type" value="Genomic_DNA"/>
</dbReference>
<protein>
    <submittedName>
        <fullName evidence="2">Uncharacterized protein</fullName>
    </submittedName>
</protein>
<evidence type="ECO:0000256" key="1">
    <source>
        <dbReference type="SAM" id="MobiDB-lite"/>
    </source>
</evidence>
<sequence>MDAETQQQKIQAPPAQSGPDSAISQQPAARESMDASVITNKVHLRGGGEGEDICCGLCAGFLCFECCKDCC</sequence>
<dbReference type="RefSeq" id="XP_016244329.1">
    <property type="nucleotide sequence ID" value="XM_016397138.1"/>
</dbReference>